<dbReference type="Proteomes" id="UP000433050">
    <property type="component" value="Unassembled WGS sequence"/>
</dbReference>
<organism evidence="2 3">
    <name type="scientific">Starkeya nomas</name>
    <dbReference type="NCBI Taxonomy" id="2666134"/>
    <lineage>
        <taxon>Bacteria</taxon>
        <taxon>Pseudomonadati</taxon>
        <taxon>Pseudomonadota</taxon>
        <taxon>Alphaproteobacteria</taxon>
        <taxon>Hyphomicrobiales</taxon>
        <taxon>Xanthobacteraceae</taxon>
        <taxon>Starkeya</taxon>
    </lineage>
</organism>
<sequence length="181" mass="19493">MAESERLRNMAVWTVFEPEAADEARATHHWAEGLVFVPERISWSALLLAPLVLLRHRLWLALVVYLLVQGALLVAIRLLGLDGDAGILLLVANVAVAVMLPGLRHARLAARGFEEAGTVVAPKLEAAEQRYLDARLGGASLVPLARPRLDAPAGEWGASSVPPPARPVESAVLGLFPEARR</sequence>
<evidence type="ECO:0000313" key="3">
    <source>
        <dbReference type="Proteomes" id="UP000433050"/>
    </source>
</evidence>
<keyword evidence="1" id="KW-0812">Transmembrane</keyword>
<keyword evidence="1" id="KW-1133">Transmembrane helix</keyword>
<dbReference type="AlphaFoldDB" id="A0A5S9PYN7"/>
<reference evidence="2 3" key="1">
    <citation type="submission" date="2019-12" db="EMBL/GenBank/DDBJ databases">
        <authorList>
            <person name="Reyes-Prieto M."/>
        </authorList>
    </citation>
    <scope>NUCLEOTIDE SEQUENCE [LARGE SCALE GENOMIC DNA]</scope>
    <source>
        <strain evidence="2">HF14-78462</strain>
    </source>
</reference>
<gene>
    <name evidence="2" type="ORF">STARVERO_03813</name>
</gene>
<proteinExistence type="predicted"/>
<accession>A0A5S9PYN7</accession>
<evidence type="ECO:0008006" key="4">
    <source>
        <dbReference type="Google" id="ProtNLM"/>
    </source>
</evidence>
<name>A0A5S9PYN7_9HYPH</name>
<evidence type="ECO:0000313" key="2">
    <source>
        <dbReference type="EMBL" id="CAA0110227.1"/>
    </source>
</evidence>
<dbReference type="EMBL" id="CACSAS010000001">
    <property type="protein sequence ID" value="CAA0110227.1"/>
    <property type="molecule type" value="Genomic_DNA"/>
</dbReference>
<evidence type="ECO:0000256" key="1">
    <source>
        <dbReference type="SAM" id="Phobius"/>
    </source>
</evidence>
<feature type="transmembrane region" description="Helical" evidence="1">
    <location>
        <begin position="58"/>
        <end position="79"/>
    </location>
</feature>
<feature type="transmembrane region" description="Helical" evidence="1">
    <location>
        <begin position="85"/>
        <end position="103"/>
    </location>
</feature>
<keyword evidence="3" id="KW-1185">Reference proteome</keyword>
<protein>
    <recommendedName>
        <fullName evidence="4">DUF2628 domain-containing protein</fullName>
    </recommendedName>
</protein>
<dbReference type="InterPro" id="IPR024399">
    <property type="entry name" value="DUF2628"/>
</dbReference>
<keyword evidence="1" id="KW-0472">Membrane</keyword>
<dbReference type="Pfam" id="PF10947">
    <property type="entry name" value="DUF2628"/>
    <property type="match status" value="1"/>
</dbReference>